<dbReference type="GO" id="GO:0004674">
    <property type="term" value="F:protein serine/threonine kinase activity"/>
    <property type="evidence" value="ECO:0007669"/>
    <property type="project" value="UniProtKB-KW"/>
</dbReference>
<dbReference type="PANTHER" id="PTHR43895:SF32">
    <property type="entry name" value="SERINE_THREONINE-PROTEIN KINASE CHK1"/>
    <property type="match status" value="1"/>
</dbReference>
<evidence type="ECO:0000256" key="1">
    <source>
        <dbReference type="ARBA" id="ARBA00012513"/>
    </source>
</evidence>
<evidence type="ECO:0000256" key="8">
    <source>
        <dbReference type="ARBA" id="ARBA00048679"/>
    </source>
</evidence>
<evidence type="ECO:0000256" key="2">
    <source>
        <dbReference type="ARBA" id="ARBA00022527"/>
    </source>
</evidence>
<dbReference type="AlphaFoldDB" id="A0A0A9YNP7"/>
<evidence type="ECO:0000313" key="9">
    <source>
        <dbReference type="EMBL" id="JAG33844.1"/>
    </source>
</evidence>
<reference evidence="9" key="2">
    <citation type="submission" date="2014-07" db="EMBL/GenBank/DDBJ databases">
        <authorList>
            <person name="Hull J."/>
        </authorList>
    </citation>
    <scope>NUCLEOTIDE SEQUENCE</scope>
</reference>
<evidence type="ECO:0000256" key="7">
    <source>
        <dbReference type="ARBA" id="ARBA00047899"/>
    </source>
</evidence>
<evidence type="ECO:0000313" key="11">
    <source>
        <dbReference type="EMBL" id="JAQ03430.1"/>
    </source>
</evidence>
<reference evidence="9" key="1">
    <citation type="journal article" date="2014" name="PLoS ONE">
        <title>Transcriptome-Based Identification of ABC Transporters in the Western Tarnished Plant Bug Lygus hesperus.</title>
        <authorList>
            <person name="Hull J.J."/>
            <person name="Chaney K."/>
            <person name="Geib S.M."/>
            <person name="Fabrick J.A."/>
            <person name="Brent C.S."/>
            <person name="Walsh D."/>
            <person name="Lavine L.C."/>
        </authorList>
    </citation>
    <scope>NUCLEOTIDE SEQUENCE</scope>
</reference>
<gene>
    <name evidence="9" type="primary">CIPK23_0</name>
    <name evidence="10" type="synonym">CIPK23_1</name>
    <name evidence="10" type="ORF">CM83_37481</name>
    <name evidence="9" type="ORF">CM83_37485</name>
    <name evidence="11" type="ORF">g.20842</name>
</gene>
<dbReference type="InterPro" id="IPR011009">
    <property type="entry name" value="Kinase-like_dom_sf"/>
</dbReference>
<organism evidence="9">
    <name type="scientific">Lygus hesperus</name>
    <name type="common">Western plant bug</name>
    <dbReference type="NCBI Taxonomy" id="30085"/>
    <lineage>
        <taxon>Eukaryota</taxon>
        <taxon>Metazoa</taxon>
        <taxon>Ecdysozoa</taxon>
        <taxon>Arthropoda</taxon>
        <taxon>Hexapoda</taxon>
        <taxon>Insecta</taxon>
        <taxon>Pterygota</taxon>
        <taxon>Neoptera</taxon>
        <taxon>Paraneoptera</taxon>
        <taxon>Hemiptera</taxon>
        <taxon>Heteroptera</taxon>
        <taxon>Panheteroptera</taxon>
        <taxon>Cimicomorpha</taxon>
        <taxon>Miridae</taxon>
        <taxon>Mirini</taxon>
        <taxon>Lygus</taxon>
    </lineage>
</organism>
<dbReference type="EMBL" id="GBHO01009760">
    <property type="protein sequence ID" value="JAG33844.1"/>
    <property type="molecule type" value="Transcribed_RNA"/>
</dbReference>
<sequence length="330" mass="38172">MVDLFRKIISADFQYPPWISREALHLLSRLLESDPSRRATIEEIKHSPFYRCEKLPQLYDPVILHHPVHSTIFDDTFDAALLAVSKKEQHRSSMYTKFTQKWKGQRIFIQNGDCTPQYSPKQLNAFDLINIISGQSMNNMIMFNKNTTTTNTFTQFILRLSIDDLMLIIDCVLLETPSLQYRICYRTCCILFIWCNQKNHHITGKIEVFALISQLHMVQCKRIEGSILVFHEFYKKFRDSVKSIESTKSFDYVRDRLREWQSEHDAVLRSTLTESDFSDTDTDVLSHIFTQSLMLQAPLHPTVTDSSSGNAVVVADDTELGRAGMDPANC</sequence>
<evidence type="ECO:0000313" key="10">
    <source>
        <dbReference type="EMBL" id="JAG33845.1"/>
    </source>
</evidence>
<dbReference type="Gene3D" id="3.30.310.80">
    <property type="entry name" value="Kinase associated domain 1, KA1"/>
    <property type="match status" value="1"/>
</dbReference>
<dbReference type="PANTHER" id="PTHR43895">
    <property type="entry name" value="CALCIUM/CALMODULIN-DEPENDENT PROTEIN KINASE KINASE-RELATED"/>
    <property type="match status" value="1"/>
</dbReference>
<evidence type="ECO:0000256" key="6">
    <source>
        <dbReference type="ARBA" id="ARBA00022840"/>
    </source>
</evidence>
<comment type="catalytic activity">
    <reaction evidence="8">
        <text>L-seryl-[protein] + ATP = O-phospho-L-seryl-[protein] + ADP + H(+)</text>
        <dbReference type="Rhea" id="RHEA:17989"/>
        <dbReference type="Rhea" id="RHEA-COMP:9863"/>
        <dbReference type="Rhea" id="RHEA-COMP:11604"/>
        <dbReference type="ChEBI" id="CHEBI:15378"/>
        <dbReference type="ChEBI" id="CHEBI:29999"/>
        <dbReference type="ChEBI" id="CHEBI:30616"/>
        <dbReference type="ChEBI" id="CHEBI:83421"/>
        <dbReference type="ChEBI" id="CHEBI:456216"/>
        <dbReference type="EC" id="2.7.11.1"/>
    </reaction>
</comment>
<evidence type="ECO:0000256" key="4">
    <source>
        <dbReference type="ARBA" id="ARBA00022741"/>
    </source>
</evidence>
<keyword evidence="4" id="KW-0547">Nucleotide-binding</keyword>
<dbReference type="GO" id="GO:0005524">
    <property type="term" value="F:ATP binding"/>
    <property type="evidence" value="ECO:0007669"/>
    <property type="project" value="UniProtKB-KW"/>
</dbReference>
<keyword evidence="6" id="KW-0067">ATP-binding</keyword>
<keyword evidence="3" id="KW-0808">Transferase</keyword>
<evidence type="ECO:0000256" key="5">
    <source>
        <dbReference type="ARBA" id="ARBA00022777"/>
    </source>
</evidence>
<keyword evidence="2" id="KW-0723">Serine/threonine-protein kinase</keyword>
<evidence type="ECO:0000256" key="3">
    <source>
        <dbReference type="ARBA" id="ARBA00022679"/>
    </source>
</evidence>
<dbReference type="SUPFAM" id="SSF56112">
    <property type="entry name" value="Protein kinase-like (PK-like)"/>
    <property type="match status" value="1"/>
</dbReference>
<dbReference type="EMBL" id="GDHC01015199">
    <property type="protein sequence ID" value="JAQ03430.1"/>
    <property type="molecule type" value="Transcribed_RNA"/>
</dbReference>
<proteinExistence type="predicted"/>
<protein>
    <recommendedName>
        <fullName evidence="1">non-specific serine/threonine protein kinase</fullName>
        <ecNumber evidence="1">2.7.11.1</ecNumber>
    </recommendedName>
</protein>
<name>A0A0A9YNP7_LYGHE</name>
<dbReference type="GO" id="GO:0007165">
    <property type="term" value="P:signal transduction"/>
    <property type="evidence" value="ECO:0007669"/>
    <property type="project" value="TreeGrafter"/>
</dbReference>
<accession>A0A0A9YNP7</accession>
<dbReference type="EC" id="2.7.11.1" evidence="1"/>
<reference evidence="11" key="3">
    <citation type="journal article" date="2016" name="Gigascience">
        <title>De novo construction of an expanded transcriptome assembly for the western tarnished plant bug, Lygus hesperus.</title>
        <authorList>
            <person name="Tassone E.E."/>
            <person name="Geib S.M."/>
            <person name="Hall B."/>
            <person name="Fabrick J.A."/>
            <person name="Brent C.S."/>
            <person name="Hull J.J."/>
        </authorList>
    </citation>
    <scope>NUCLEOTIDE SEQUENCE</scope>
</reference>
<keyword evidence="5 9" id="KW-0418">Kinase</keyword>
<comment type="catalytic activity">
    <reaction evidence="7">
        <text>L-threonyl-[protein] + ATP = O-phospho-L-threonyl-[protein] + ADP + H(+)</text>
        <dbReference type="Rhea" id="RHEA:46608"/>
        <dbReference type="Rhea" id="RHEA-COMP:11060"/>
        <dbReference type="Rhea" id="RHEA-COMP:11605"/>
        <dbReference type="ChEBI" id="CHEBI:15378"/>
        <dbReference type="ChEBI" id="CHEBI:30013"/>
        <dbReference type="ChEBI" id="CHEBI:30616"/>
        <dbReference type="ChEBI" id="CHEBI:61977"/>
        <dbReference type="ChEBI" id="CHEBI:456216"/>
        <dbReference type="EC" id="2.7.11.1"/>
    </reaction>
</comment>
<dbReference type="Gene3D" id="1.10.510.10">
    <property type="entry name" value="Transferase(Phosphotransferase) domain 1"/>
    <property type="match status" value="1"/>
</dbReference>
<dbReference type="EMBL" id="GBHO01009759">
    <property type="protein sequence ID" value="JAG33845.1"/>
    <property type="molecule type" value="Transcribed_RNA"/>
</dbReference>